<dbReference type="EMBL" id="QJOW01000002">
    <property type="protein sequence ID" value="KAB7516680.1"/>
    <property type="molecule type" value="Genomic_DNA"/>
</dbReference>
<dbReference type="SUPFAM" id="SSF55874">
    <property type="entry name" value="ATPase domain of HSP90 chaperone/DNA topoisomerase II/histidine kinase"/>
    <property type="match status" value="1"/>
</dbReference>
<keyword evidence="4" id="KW-0418">Kinase</keyword>
<dbReference type="InterPro" id="IPR036890">
    <property type="entry name" value="HATPase_C_sf"/>
</dbReference>
<evidence type="ECO:0000313" key="10">
    <source>
        <dbReference type="EMBL" id="KAB7516680.1"/>
    </source>
</evidence>
<dbReference type="CDD" id="cd00082">
    <property type="entry name" value="HisKA"/>
    <property type="match status" value="1"/>
</dbReference>
<feature type="domain" description="PAS" evidence="8">
    <location>
        <begin position="12"/>
        <end position="82"/>
    </location>
</feature>
<dbReference type="Pfam" id="PF00989">
    <property type="entry name" value="PAS"/>
    <property type="match status" value="1"/>
</dbReference>
<reference evidence="10 11" key="1">
    <citation type="submission" date="2019-10" db="EMBL/GenBank/DDBJ databases">
        <title>Unraveling microbial dark matter from salterns through culturing: the case of the genus Halosegnis.</title>
        <authorList>
            <person name="Duran-Viseras A."/>
            <person name="Andrei A.-S."/>
            <person name="Vera-Gargallo B."/>
            <person name="Ghai R."/>
            <person name="Sanchez-Porro C."/>
            <person name="Ventosa A."/>
        </authorList>
    </citation>
    <scope>NUCLEOTIDE SEQUENCE [LARGE SCALE GENOMIC DNA]</scope>
    <source>
        <strain evidence="10 11">F17-44</strain>
    </source>
</reference>
<dbReference type="SMART" id="SM00091">
    <property type="entry name" value="PAS"/>
    <property type="match status" value="1"/>
</dbReference>
<dbReference type="Pfam" id="PF00512">
    <property type="entry name" value="HisKA"/>
    <property type="match status" value="1"/>
</dbReference>
<dbReference type="PANTHER" id="PTHR43711">
    <property type="entry name" value="TWO-COMPONENT HISTIDINE KINASE"/>
    <property type="match status" value="1"/>
</dbReference>
<dbReference type="Gene3D" id="1.10.287.130">
    <property type="match status" value="1"/>
</dbReference>
<dbReference type="Pfam" id="PF02518">
    <property type="entry name" value="HATPase_c"/>
    <property type="match status" value="1"/>
</dbReference>
<dbReference type="InterPro" id="IPR035965">
    <property type="entry name" value="PAS-like_dom_sf"/>
</dbReference>
<dbReference type="NCBIfam" id="TIGR00229">
    <property type="entry name" value="sensory_box"/>
    <property type="match status" value="1"/>
</dbReference>
<dbReference type="EC" id="2.7.13.3" evidence="2"/>
<evidence type="ECO:0000259" key="8">
    <source>
        <dbReference type="PROSITE" id="PS50112"/>
    </source>
</evidence>
<dbReference type="CDD" id="cd00130">
    <property type="entry name" value="PAS"/>
    <property type="match status" value="1"/>
</dbReference>
<dbReference type="GO" id="GO:0006355">
    <property type="term" value="P:regulation of DNA-templated transcription"/>
    <property type="evidence" value="ECO:0007669"/>
    <property type="project" value="InterPro"/>
</dbReference>
<dbReference type="InterPro" id="IPR013767">
    <property type="entry name" value="PAS_fold"/>
</dbReference>
<proteinExistence type="predicted"/>
<dbReference type="Gene3D" id="3.30.450.20">
    <property type="entry name" value="PAS domain"/>
    <property type="match status" value="1"/>
</dbReference>
<dbReference type="InterPro" id="IPR000014">
    <property type="entry name" value="PAS"/>
</dbReference>
<dbReference type="InterPro" id="IPR000700">
    <property type="entry name" value="PAS-assoc_C"/>
</dbReference>
<comment type="caution">
    <text evidence="10">The sequence shown here is derived from an EMBL/GenBank/DDBJ whole genome shotgun (WGS) entry which is preliminary data.</text>
</comment>
<dbReference type="GO" id="GO:0000155">
    <property type="term" value="F:phosphorelay sensor kinase activity"/>
    <property type="evidence" value="ECO:0007669"/>
    <property type="project" value="InterPro"/>
</dbReference>
<dbReference type="Proteomes" id="UP000326302">
    <property type="component" value="Unassembled WGS sequence"/>
</dbReference>
<dbReference type="PROSITE" id="PS50112">
    <property type="entry name" value="PAS"/>
    <property type="match status" value="1"/>
</dbReference>
<dbReference type="SUPFAM" id="SSF55785">
    <property type="entry name" value="PYP-like sensor domain (PAS domain)"/>
    <property type="match status" value="1"/>
</dbReference>
<keyword evidence="6" id="KW-0175">Coiled coil</keyword>
<dbReference type="SUPFAM" id="SSF47384">
    <property type="entry name" value="Homodimeric domain of signal transducing histidine kinase"/>
    <property type="match status" value="1"/>
</dbReference>
<evidence type="ECO:0000256" key="6">
    <source>
        <dbReference type="SAM" id="Coils"/>
    </source>
</evidence>
<evidence type="ECO:0000259" key="7">
    <source>
        <dbReference type="PROSITE" id="PS50109"/>
    </source>
</evidence>
<accession>A0A5N5UDQ6</accession>
<dbReference type="AlphaFoldDB" id="A0A5N5UDQ6"/>
<dbReference type="InterPro" id="IPR003594">
    <property type="entry name" value="HATPase_dom"/>
</dbReference>
<feature type="coiled-coil region" evidence="6">
    <location>
        <begin position="130"/>
        <end position="201"/>
    </location>
</feature>
<dbReference type="InterPro" id="IPR050736">
    <property type="entry name" value="Sensor_HK_Regulatory"/>
</dbReference>
<dbReference type="RefSeq" id="WP_152119567.1">
    <property type="nucleotide sequence ID" value="NZ_QJOW01000002.1"/>
</dbReference>
<evidence type="ECO:0000313" key="11">
    <source>
        <dbReference type="Proteomes" id="UP000326302"/>
    </source>
</evidence>
<evidence type="ECO:0000256" key="4">
    <source>
        <dbReference type="ARBA" id="ARBA00022777"/>
    </source>
</evidence>
<evidence type="ECO:0000256" key="5">
    <source>
        <dbReference type="ARBA" id="ARBA00023012"/>
    </source>
</evidence>
<evidence type="ECO:0000256" key="2">
    <source>
        <dbReference type="ARBA" id="ARBA00012438"/>
    </source>
</evidence>
<dbReference type="OrthoDB" id="8127at2157"/>
<sequence>MAAGAQPNSFTDRAFFEALVQNGSDAIITIDTDDRIRFANDVIKKMFGYDPEELVGESLTTIMPERFQDAHRAAIERYIETGERTLDWSGIELPAEHRDGHEVQVSITFEEYEYGGQNVFSGIMRDVTGRKERERKLEQQNEQLERFASVVSHDLRSPLQMAKATLAVAKATDDEEALEELDELLDRMDELVDDVLELATQGQTVDETEQVSLEAVASDAWNVAGHGDIAFESDDVTLEADPERLQTLFENLFPNAREHGGAESIWVEATHDGFAVNDDGSGLGHVDREQLFDHGYTESESGTGIGLNIVKTVAQAHGWRVEAGESDEGGARFAFHEVTTR</sequence>
<dbReference type="SMART" id="SM00388">
    <property type="entry name" value="HisKA"/>
    <property type="match status" value="1"/>
</dbReference>
<comment type="catalytic activity">
    <reaction evidence="1">
        <text>ATP + protein L-histidine = ADP + protein N-phospho-L-histidine.</text>
        <dbReference type="EC" id="2.7.13.3"/>
    </reaction>
</comment>
<evidence type="ECO:0000256" key="1">
    <source>
        <dbReference type="ARBA" id="ARBA00000085"/>
    </source>
</evidence>
<dbReference type="Gene3D" id="3.30.565.10">
    <property type="entry name" value="Histidine kinase-like ATPase, C-terminal domain"/>
    <property type="match status" value="1"/>
</dbReference>
<dbReference type="PANTHER" id="PTHR43711:SF1">
    <property type="entry name" value="HISTIDINE KINASE 1"/>
    <property type="match status" value="1"/>
</dbReference>
<evidence type="ECO:0000256" key="3">
    <source>
        <dbReference type="ARBA" id="ARBA00022679"/>
    </source>
</evidence>
<dbReference type="InterPro" id="IPR036097">
    <property type="entry name" value="HisK_dim/P_sf"/>
</dbReference>
<keyword evidence="3" id="KW-0808">Transferase</keyword>
<dbReference type="SMART" id="SM00387">
    <property type="entry name" value="HATPase_c"/>
    <property type="match status" value="1"/>
</dbReference>
<gene>
    <name evidence="10" type="ORF">DMP03_04740</name>
</gene>
<protein>
    <recommendedName>
        <fullName evidence="2">histidine kinase</fullName>
        <ecNumber evidence="2">2.7.13.3</ecNumber>
    </recommendedName>
</protein>
<feature type="domain" description="PAC" evidence="9">
    <location>
        <begin position="89"/>
        <end position="139"/>
    </location>
</feature>
<feature type="domain" description="Histidine kinase" evidence="7">
    <location>
        <begin position="150"/>
        <end position="341"/>
    </location>
</feature>
<dbReference type="InterPro" id="IPR003661">
    <property type="entry name" value="HisK_dim/P_dom"/>
</dbReference>
<organism evidence="10 11">
    <name type="scientific">Halosegnis rubeus</name>
    <dbReference type="NCBI Taxonomy" id="2212850"/>
    <lineage>
        <taxon>Archaea</taxon>
        <taxon>Methanobacteriati</taxon>
        <taxon>Methanobacteriota</taxon>
        <taxon>Stenosarchaea group</taxon>
        <taxon>Halobacteria</taxon>
        <taxon>Halobacteriales</taxon>
        <taxon>Natronomonadaceae</taxon>
        <taxon>Halosegnis</taxon>
    </lineage>
</organism>
<dbReference type="PROSITE" id="PS50113">
    <property type="entry name" value="PAC"/>
    <property type="match status" value="1"/>
</dbReference>
<evidence type="ECO:0000259" key="9">
    <source>
        <dbReference type="PROSITE" id="PS50113"/>
    </source>
</evidence>
<dbReference type="InterPro" id="IPR005467">
    <property type="entry name" value="His_kinase_dom"/>
</dbReference>
<name>A0A5N5UDQ6_9EURY</name>
<keyword evidence="5" id="KW-0902">Two-component regulatory system</keyword>
<dbReference type="PROSITE" id="PS50109">
    <property type="entry name" value="HIS_KIN"/>
    <property type="match status" value="1"/>
</dbReference>